<comment type="caution">
    <text evidence="3">The sequence shown here is derived from an EMBL/GenBank/DDBJ whole genome shotgun (WGS) entry which is preliminary data.</text>
</comment>
<dbReference type="InterPro" id="IPR036388">
    <property type="entry name" value="WH-like_DNA-bd_sf"/>
</dbReference>
<sequence>MTPSTETNVELMMRRMVFSDLEGVSPVHASLLRGDRANLPCRHGDTTETSGPGHTGRMARQVEISKREAEVLAAVGERLSNVQIAGRLHISVRTVESHISSLLRKYGVDDRWALAEEARLGTPPPGHIAGLPAARTTFVGRAGETATALGLLDDARLVTLQGAGGIGKTRLAAVVAESAASSFPLGGAFVDLVPAGDAFVAQAVASTLGVTERPGQVLEDAIAHRLARGRTLLVLDNCEHLLDAVAGFAERLLAACPTVTVLCTSRERIGVPGERTVPVPPLPLASDAERLFLDRATLADPGFGAARGDVAELCRRLDGIPLAIELAAARGASLGATGLLSALDDVLRLLTGGRGPVARHRSLRAVIEWSHDLLTADERAMFRRLSVFAGGFDLAAAGAVAPGLGPGAVADLVGRLVGKSLVVRTAEGRWRLLETIRAFAAERLAADAERAAVRQRYLRWAAATGADLETRLDGDWRDAFDLVADDLRAALAGAPPGRGAVPHRLARSLAHLTYARRFLHEVHGHYQEAARRAPTPEEAAADLRNAADAAHALIDTGRAFELLLASAEQARAAGDGNAEAIALAFAVTTADRHPSGFEAEVPHGRLRELLDRAAAAGDRRDPFVAAHLAAARAWNSRAEKVTPEPALIGEAVAAARATGDPVLVCGALDAAGCAALAAGRFREARRITAERIELVAAMPRDVPYPAPEITDAFHMASACAVAAGDLRAALVAARLAASDDLLGDRSPVALSTLIPPLVLMGDLPGALSRASTLWDVCEGAGSPLAWMAPAVASLALAHGLRGDVDGFRSWRARAEQVASGARTRYLASYAAFVDARTALHTGQTDDAPVLVERAFADFPPQDWYRAYARAAGAELAVAAGLPDASDRLAAAAGASAENDWGAACLTRASGRLHDDKTQLTEAVQAWDRIGAGFERARTLDLVSRLP</sequence>
<reference evidence="3 4" key="1">
    <citation type="submission" date="2019-03" db="EMBL/GenBank/DDBJ databases">
        <title>Draft genome sequences of novel Actinobacteria.</title>
        <authorList>
            <person name="Sahin N."/>
            <person name="Ay H."/>
            <person name="Saygin H."/>
        </authorList>
    </citation>
    <scope>NUCLEOTIDE SEQUENCE [LARGE SCALE GENOMIC DNA]</scope>
    <source>
        <strain evidence="3 4">DSM 45941</strain>
    </source>
</reference>
<dbReference type="SUPFAM" id="SSF46894">
    <property type="entry name" value="C-terminal effector domain of the bipartite response regulators"/>
    <property type="match status" value="1"/>
</dbReference>
<dbReference type="PRINTS" id="PR00364">
    <property type="entry name" value="DISEASERSIST"/>
</dbReference>
<feature type="domain" description="HTH luxR-type" evidence="2">
    <location>
        <begin position="57"/>
        <end position="122"/>
    </location>
</feature>
<dbReference type="GO" id="GO:0006355">
    <property type="term" value="P:regulation of DNA-templated transcription"/>
    <property type="evidence" value="ECO:0007669"/>
    <property type="project" value="InterPro"/>
</dbReference>
<dbReference type="Proteomes" id="UP000295578">
    <property type="component" value="Unassembled WGS sequence"/>
</dbReference>
<dbReference type="Pfam" id="PF25872">
    <property type="entry name" value="HTH_77"/>
    <property type="match status" value="1"/>
</dbReference>
<evidence type="ECO:0000256" key="1">
    <source>
        <dbReference type="SAM" id="MobiDB-lite"/>
    </source>
</evidence>
<dbReference type="PANTHER" id="PTHR47691">
    <property type="entry name" value="REGULATOR-RELATED"/>
    <property type="match status" value="1"/>
</dbReference>
<dbReference type="Pfam" id="PF00196">
    <property type="entry name" value="GerE"/>
    <property type="match status" value="1"/>
</dbReference>
<dbReference type="AlphaFoldDB" id="A0A4R5BX53"/>
<dbReference type="CDD" id="cd06170">
    <property type="entry name" value="LuxR_C_like"/>
    <property type="match status" value="1"/>
</dbReference>
<dbReference type="Gene3D" id="1.10.10.10">
    <property type="entry name" value="Winged helix-like DNA-binding domain superfamily/Winged helix DNA-binding domain"/>
    <property type="match status" value="1"/>
</dbReference>
<evidence type="ECO:0000313" key="4">
    <source>
        <dbReference type="Proteomes" id="UP000295578"/>
    </source>
</evidence>
<dbReference type="GO" id="GO:0003677">
    <property type="term" value="F:DNA binding"/>
    <property type="evidence" value="ECO:0007669"/>
    <property type="project" value="InterPro"/>
</dbReference>
<dbReference type="InterPro" id="IPR027417">
    <property type="entry name" value="P-loop_NTPase"/>
</dbReference>
<dbReference type="PRINTS" id="PR00038">
    <property type="entry name" value="HTHLUXR"/>
</dbReference>
<evidence type="ECO:0000259" key="2">
    <source>
        <dbReference type="PROSITE" id="PS50043"/>
    </source>
</evidence>
<accession>A0A4R5BX53</accession>
<dbReference type="SMART" id="SM00421">
    <property type="entry name" value="HTH_LUXR"/>
    <property type="match status" value="1"/>
</dbReference>
<protein>
    <submittedName>
        <fullName evidence="3">ATPase</fullName>
    </submittedName>
</protein>
<dbReference type="SUPFAM" id="SSF52540">
    <property type="entry name" value="P-loop containing nucleoside triphosphate hydrolases"/>
    <property type="match status" value="1"/>
</dbReference>
<name>A0A4R5BX53_9ACTN</name>
<dbReference type="InterPro" id="IPR000792">
    <property type="entry name" value="Tscrpt_reg_LuxR_C"/>
</dbReference>
<dbReference type="PANTHER" id="PTHR47691:SF3">
    <property type="entry name" value="HTH-TYPE TRANSCRIPTIONAL REGULATOR RV0890C-RELATED"/>
    <property type="match status" value="1"/>
</dbReference>
<gene>
    <name evidence="3" type="ORF">E1293_05825</name>
</gene>
<feature type="region of interest" description="Disordered" evidence="1">
    <location>
        <begin position="38"/>
        <end position="57"/>
    </location>
</feature>
<dbReference type="OrthoDB" id="3194665at2"/>
<dbReference type="InterPro" id="IPR058852">
    <property type="entry name" value="HTH_77"/>
</dbReference>
<evidence type="ECO:0000313" key="3">
    <source>
        <dbReference type="EMBL" id="TDD88914.1"/>
    </source>
</evidence>
<organism evidence="3 4">
    <name type="scientific">Actinomadura darangshiensis</name>
    <dbReference type="NCBI Taxonomy" id="705336"/>
    <lineage>
        <taxon>Bacteria</taxon>
        <taxon>Bacillati</taxon>
        <taxon>Actinomycetota</taxon>
        <taxon>Actinomycetes</taxon>
        <taxon>Streptosporangiales</taxon>
        <taxon>Thermomonosporaceae</taxon>
        <taxon>Actinomadura</taxon>
    </lineage>
</organism>
<dbReference type="Gene3D" id="3.40.50.300">
    <property type="entry name" value="P-loop containing nucleotide triphosphate hydrolases"/>
    <property type="match status" value="1"/>
</dbReference>
<dbReference type="PROSITE" id="PS50043">
    <property type="entry name" value="HTH_LUXR_2"/>
    <property type="match status" value="1"/>
</dbReference>
<dbReference type="InterPro" id="IPR016032">
    <property type="entry name" value="Sig_transdc_resp-reg_C-effctor"/>
</dbReference>
<keyword evidence="4" id="KW-1185">Reference proteome</keyword>
<dbReference type="EMBL" id="SMKY01000015">
    <property type="protein sequence ID" value="TDD88914.1"/>
    <property type="molecule type" value="Genomic_DNA"/>
</dbReference>
<proteinExistence type="predicted"/>